<evidence type="ECO:0000256" key="2">
    <source>
        <dbReference type="SAM" id="Phobius"/>
    </source>
</evidence>
<proteinExistence type="predicted"/>
<keyword evidence="2" id="KW-0472">Membrane</keyword>
<protein>
    <recommendedName>
        <fullName evidence="3">Phage tail lysozyme domain-containing protein</fullName>
    </recommendedName>
</protein>
<dbReference type="AlphaFoldDB" id="A0A2K2TIT9"/>
<dbReference type="Pfam" id="PF18013">
    <property type="entry name" value="Phage_lysozyme2"/>
    <property type="match status" value="1"/>
</dbReference>
<keyword evidence="2" id="KW-1133">Transmembrane helix</keyword>
<dbReference type="InterPro" id="IPR041219">
    <property type="entry name" value="Phage_lysozyme2"/>
</dbReference>
<evidence type="ECO:0000256" key="1">
    <source>
        <dbReference type="SAM" id="MobiDB-lite"/>
    </source>
</evidence>
<gene>
    <name evidence="4" type="ORF">C1Y38_05540</name>
</gene>
<name>A0A2K2TIT9_LIMFE</name>
<accession>A0A2K2TIT9</accession>
<sequence>MKKKKWLLLFSGGITTVVFVILGFIAIAAIVVGLETMSSSCDSDSSGDTTTASAGGASGSWTQSGTEANKTAKELFDYWTGKGMSGAQAAGIVGNVAGVEDPSLELHKQESGGSGQGLYQFTPGSKYTNNPKSDQSWSVQNQSDVVIALEPGTVKSFFNQTKSSSPSEAAERWMTLYERPGIPHLEMRQAAAEKAYTLFGGASIAAKDSILGDASGTAATGSASDAETGYVRIIGVNSK</sequence>
<dbReference type="EMBL" id="POTQ01000009">
    <property type="protein sequence ID" value="PNV57936.1"/>
    <property type="molecule type" value="Genomic_DNA"/>
</dbReference>
<comment type="caution">
    <text evidence="4">The sequence shown here is derived from an EMBL/GenBank/DDBJ whole genome shotgun (WGS) entry which is preliminary data.</text>
</comment>
<dbReference type="Proteomes" id="UP000236514">
    <property type="component" value="Unassembled WGS sequence"/>
</dbReference>
<evidence type="ECO:0000259" key="3">
    <source>
        <dbReference type="Pfam" id="PF18013"/>
    </source>
</evidence>
<dbReference type="Gene3D" id="1.10.530.10">
    <property type="match status" value="1"/>
</dbReference>
<dbReference type="RefSeq" id="WP_103205446.1">
    <property type="nucleotide sequence ID" value="NZ_OKQY01000020.1"/>
</dbReference>
<feature type="region of interest" description="Disordered" evidence="1">
    <location>
        <begin position="42"/>
        <end position="66"/>
    </location>
</feature>
<feature type="transmembrane region" description="Helical" evidence="2">
    <location>
        <begin position="7"/>
        <end position="34"/>
    </location>
</feature>
<evidence type="ECO:0000313" key="4">
    <source>
        <dbReference type="EMBL" id="PNV57936.1"/>
    </source>
</evidence>
<reference evidence="4 5" key="1">
    <citation type="submission" date="2018-01" db="EMBL/GenBank/DDBJ databases">
        <title>Draft genome sequence of the feruloyl esterase-producing strain Lactobacillus fermentum CRL 1446, isolated from artisanal goat milk cheese.</title>
        <authorList>
            <person name="Abeijon Mukdsi M.C."/>
            <person name="Saavedra L."/>
            <person name="Gauffin Cano M.P."/>
            <person name="Hebert E.M."/>
            <person name="Medina R.B."/>
        </authorList>
    </citation>
    <scope>NUCLEOTIDE SEQUENCE [LARGE SCALE GENOMIC DNA]</scope>
    <source>
        <strain evidence="4 5">CRL 1446</strain>
    </source>
</reference>
<feature type="domain" description="Phage tail lysozyme" evidence="3">
    <location>
        <begin position="70"/>
        <end position="199"/>
    </location>
</feature>
<evidence type="ECO:0000313" key="5">
    <source>
        <dbReference type="Proteomes" id="UP000236514"/>
    </source>
</evidence>
<keyword evidence="2" id="KW-0812">Transmembrane</keyword>
<organism evidence="4 5">
    <name type="scientific">Limosilactobacillus fermentum</name>
    <name type="common">Lactobacillus fermentum</name>
    <dbReference type="NCBI Taxonomy" id="1613"/>
    <lineage>
        <taxon>Bacteria</taxon>
        <taxon>Bacillati</taxon>
        <taxon>Bacillota</taxon>
        <taxon>Bacilli</taxon>
        <taxon>Lactobacillales</taxon>
        <taxon>Lactobacillaceae</taxon>
        <taxon>Limosilactobacillus</taxon>
    </lineage>
</organism>